<dbReference type="AlphaFoldDB" id="A0A0M0K8K4"/>
<dbReference type="InterPro" id="IPR052918">
    <property type="entry name" value="Motility_Chemotaxis_Reg"/>
</dbReference>
<dbReference type="Proteomes" id="UP000037460">
    <property type="component" value="Unassembled WGS sequence"/>
</dbReference>
<dbReference type="EMBL" id="JWZX01001043">
    <property type="protein sequence ID" value="KOO34927.1"/>
    <property type="molecule type" value="Genomic_DNA"/>
</dbReference>
<name>A0A0M0K8K4_9EUKA</name>
<protein>
    <submittedName>
        <fullName evidence="1">Pkd domain-containing protein</fullName>
    </submittedName>
</protein>
<proteinExistence type="predicted"/>
<comment type="caution">
    <text evidence="1">The sequence shown here is derived from an EMBL/GenBank/DDBJ whole genome shotgun (WGS) entry which is preliminary data.</text>
</comment>
<dbReference type="PANTHER" id="PTHR35580">
    <property type="entry name" value="CELL SURFACE GLYCOPROTEIN (S-LAYER PROTEIN)-LIKE PROTEIN"/>
    <property type="match status" value="1"/>
</dbReference>
<dbReference type="PANTHER" id="PTHR35580:SF1">
    <property type="entry name" value="PHYTASE-LIKE DOMAIN-CONTAINING PROTEIN"/>
    <property type="match status" value="1"/>
</dbReference>
<organism evidence="1 2">
    <name type="scientific">Chrysochromulina tobinii</name>
    <dbReference type="NCBI Taxonomy" id="1460289"/>
    <lineage>
        <taxon>Eukaryota</taxon>
        <taxon>Haptista</taxon>
        <taxon>Haptophyta</taxon>
        <taxon>Prymnesiophyceae</taxon>
        <taxon>Prymnesiales</taxon>
        <taxon>Chrysochromulinaceae</taxon>
        <taxon>Chrysochromulina</taxon>
    </lineage>
</organism>
<dbReference type="OrthoDB" id="10689674at2759"/>
<sequence length="421" mass="41447">MGTIESANWAVQTRGTDLVLGSGIAYDGAGGALVSGYFSGQASFGSTFLTSRGTEDAFVMHVTASGAIDWAVQAGDHGLLADHIDGGTSHDPGYGIAHDGAGGAFVTGFFMDRASFGSTSLDSRGVADAFVMHVTASGGIDWAVQAGGAYVASGCGIAHDGAGGALVTGYFSGQASFGSTTLTSRGTQDAFVMHVTASGAIDWAVQAGGASLTSGRGIAHDGAGGALVTGDFRLEVESRAHPVASFGSTSLTGQGSCDAFVMHVTASGAIDWAVQAGGADTNTAGYGIAHDGAGGALVTGDFDGKASFGSTSLTSHGQGSCDAFVMHVTASGSIDWALQAGGASVDQGWGIAHDGAGGALVTGYFSGHASFGSTLLTSHDRADGFVMHVTASGAIDWAVGSSAHPYAIAHDGVGGALIRVA</sequence>
<keyword evidence="2" id="KW-1185">Reference proteome</keyword>
<reference evidence="2" key="1">
    <citation type="journal article" date="2015" name="PLoS Genet.">
        <title>Genome Sequence and Transcriptome Analyses of Chrysochromulina tobin: Metabolic Tools for Enhanced Algal Fitness in the Prominent Order Prymnesiales (Haptophyceae).</title>
        <authorList>
            <person name="Hovde B.T."/>
            <person name="Deodato C.R."/>
            <person name="Hunsperger H.M."/>
            <person name="Ryken S.A."/>
            <person name="Yost W."/>
            <person name="Jha R.K."/>
            <person name="Patterson J."/>
            <person name="Monnat R.J. Jr."/>
            <person name="Barlow S.B."/>
            <person name="Starkenburg S.R."/>
            <person name="Cattolico R.A."/>
        </authorList>
    </citation>
    <scope>NUCLEOTIDE SEQUENCE</scope>
    <source>
        <strain evidence="2">CCMP291</strain>
    </source>
</reference>
<evidence type="ECO:0000313" key="2">
    <source>
        <dbReference type="Proteomes" id="UP000037460"/>
    </source>
</evidence>
<evidence type="ECO:0000313" key="1">
    <source>
        <dbReference type="EMBL" id="KOO34927.1"/>
    </source>
</evidence>
<accession>A0A0M0K8K4</accession>
<gene>
    <name evidence="1" type="ORF">Ctob_016447</name>
</gene>